<gene>
    <name evidence="5" type="ORF">C9J12_29740</name>
</gene>
<dbReference type="GO" id="GO:0004674">
    <property type="term" value="F:protein serine/threonine kinase activity"/>
    <property type="evidence" value="ECO:0007669"/>
    <property type="project" value="TreeGrafter"/>
</dbReference>
<dbReference type="Proteomes" id="UP000240987">
    <property type="component" value="Unassembled WGS sequence"/>
</dbReference>
<keyword evidence="6" id="KW-1185">Reference proteome</keyword>
<dbReference type="PANTHER" id="PTHR37419:SF1">
    <property type="entry name" value="SERINE_THREONINE-PROTEIN KINASE TOXIN HIPA"/>
    <property type="match status" value="1"/>
</dbReference>
<evidence type="ECO:0000259" key="4">
    <source>
        <dbReference type="Pfam" id="PF07804"/>
    </source>
</evidence>
<dbReference type="OrthoDB" id="9805913at2"/>
<accession>A0A2T3J5N3</accession>
<dbReference type="EMBL" id="PYMJ01000093">
    <property type="protein sequence ID" value="PSU41188.1"/>
    <property type="molecule type" value="Genomic_DNA"/>
</dbReference>
<dbReference type="InterPro" id="IPR012893">
    <property type="entry name" value="HipA-like_C"/>
</dbReference>
<keyword evidence="3" id="KW-0418">Kinase</keyword>
<name>A0A2T3J5N3_9GAMM</name>
<evidence type="ECO:0000313" key="6">
    <source>
        <dbReference type="Proteomes" id="UP000240987"/>
    </source>
</evidence>
<evidence type="ECO:0000256" key="1">
    <source>
        <dbReference type="ARBA" id="ARBA00010164"/>
    </source>
</evidence>
<evidence type="ECO:0000256" key="3">
    <source>
        <dbReference type="ARBA" id="ARBA00022777"/>
    </source>
</evidence>
<dbReference type="GO" id="GO:0005829">
    <property type="term" value="C:cytosol"/>
    <property type="evidence" value="ECO:0007669"/>
    <property type="project" value="TreeGrafter"/>
</dbReference>
<dbReference type="InterPro" id="IPR052028">
    <property type="entry name" value="HipA_Ser/Thr_kinase"/>
</dbReference>
<reference evidence="5 6" key="1">
    <citation type="submission" date="2018-01" db="EMBL/GenBank/DDBJ databases">
        <title>Whole genome sequencing of Histamine producing bacteria.</title>
        <authorList>
            <person name="Butler K."/>
        </authorList>
    </citation>
    <scope>NUCLEOTIDE SEQUENCE [LARGE SCALE GENOMIC DNA]</scope>
    <source>
        <strain evidence="5 6">JCM 12947</strain>
    </source>
</reference>
<proteinExistence type="inferred from homology"/>
<dbReference type="AlphaFoldDB" id="A0A2T3J5N3"/>
<dbReference type="Pfam" id="PF07804">
    <property type="entry name" value="HipA_C"/>
    <property type="match status" value="1"/>
</dbReference>
<feature type="domain" description="HipA-like C-terminal" evidence="4">
    <location>
        <begin position="31"/>
        <end position="272"/>
    </location>
</feature>
<comment type="caution">
    <text evidence="5">The sequence shown here is derived from an EMBL/GenBank/DDBJ whole genome shotgun (WGS) entry which is preliminary data.</text>
</comment>
<comment type="similarity">
    <text evidence="1">Belongs to the HipA Ser/Thr kinase family.</text>
</comment>
<sequence length="318" mass="36720">MFRPIEDKELIMRLSNPTLWAMEIWDERPRLSVAGVQSKINVLKMNGQLGLGEGNLCSTHIIKFERNDQQHLVINEFVTMRLARLVGLETANVELQYFDKYPALLVERFDRKLTNDSVKRRHVIDGCQVCNMGVERKYERNLGKQRDVKHIRDGVSLIKLFQISEQCENPIAAKLILLDWVLFNTCVYNCDSHGKNVSFFVSKDGLKPTPFYDLVNVRMYPEFEQDLAMALGSEFDSDSINAYQLVDFADDCYISKKILQRRLQKIASAILDNIDIAISMIGDASESQCAYMNRYREVIVSRCDHLLEQLDEIPKIEL</sequence>
<keyword evidence="2" id="KW-0808">Transferase</keyword>
<evidence type="ECO:0000256" key="2">
    <source>
        <dbReference type="ARBA" id="ARBA00022679"/>
    </source>
</evidence>
<dbReference type="PANTHER" id="PTHR37419">
    <property type="entry name" value="SERINE/THREONINE-PROTEIN KINASE TOXIN HIPA"/>
    <property type="match status" value="1"/>
</dbReference>
<organism evidence="5 6">
    <name type="scientific">Photobacterium frigidiphilum</name>
    <dbReference type="NCBI Taxonomy" id="264736"/>
    <lineage>
        <taxon>Bacteria</taxon>
        <taxon>Pseudomonadati</taxon>
        <taxon>Pseudomonadota</taxon>
        <taxon>Gammaproteobacteria</taxon>
        <taxon>Vibrionales</taxon>
        <taxon>Vibrionaceae</taxon>
        <taxon>Photobacterium</taxon>
    </lineage>
</organism>
<evidence type="ECO:0000313" key="5">
    <source>
        <dbReference type="EMBL" id="PSU41188.1"/>
    </source>
</evidence>
<protein>
    <recommendedName>
        <fullName evidence="4">HipA-like C-terminal domain-containing protein</fullName>
    </recommendedName>
</protein>